<evidence type="ECO:0000313" key="2">
    <source>
        <dbReference type="Proteomes" id="UP000318478"/>
    </source>
</evidence>
<dbReference type="EMBL" id="SJPO01000001">
    <property type="protein sequence ID" value="TWT85624.1"/>
    <property type="molecule type" value="Genomic_DNA"/>
</dbReference>
<comment type="caution">
    <text evidence="1">The sequence shown here is derived from an EMBL/GenBank/DDBJ whole genome shotgun (WGS) entry which is preliminary data.</text>
</comment>
<evidence type="ECO:0008006" key="3">
    <source>
        <dbReference type="Google" id="ProtNLM"/>
    </source>
</evidence>
<dbReference type="RefSeq" id="WP_146583879.1">
    <property type="nucleotide sequence ID" value="NZ_SJPO01000001.1"/>
</dbReference>
<dbReference type="OrthoDB" id="280734at2"/>
<evidence type="ECO:0000313" key="1">
    <source>
        <dbReference type="EMBL" id="TWT85624.1"/>
    </source>
</evidence>
<proteinExistence type="predicted"/>
<reference evidence="1 2" key="1">
    <citation type="submission" date="2019-02" db="EMBL/GenBank/DDBJ databases">
        <title>Deep-cultivation of Planctomycetes and their phenomic and genomic characterization uncovers novel biology.</title>
        <authorList>
            <person name="Wiegand S."/>
            <person name="Jogler M."/>
            <person name="Boedeker C."/>
            <person name="Pinto D."/>
            <person name="Vollmers J."/>
            <person name="Rivas-Marin E."/>
            <person name="Kohn T."/>
            <person name="Peeters S.H."/>
            <person name="Heuer A."/>
            <person name="Rast P."/>
            <person name="Oberbeckmann S."/>
            <person name="Bunk B."/>
            <person name="Jeske O."/>
            <person name="Meyerdierks A."/>
            <person name="Storesund J.E."/>
            <person name="Kallscheuer N."/>
            <person name="Luecker S."/>
            <person name="Lage O.M."/>
            <person name="Pohl T."/>
            <person name="Merkel B.J."/>
            <person name="Hornburger P."/>
            <person name="Mueller R.-W."/>
            <person name="Bruemmer F."/>
            <person name="Labrenz M."/>
            <person name="Spormann A.M."/>
            <person name="Op Den Camp H."/>
            <person name="Overmann J."/>
            <person name="Amann R."/>
            <person name="Jetten M.S.M."/>
            <person name="Mascher T."/>
            <person name="Medema M.H."/>
            <person name="Devos D.P."/>
            <person name="Kaster A.-K."/>
            <person name="Ovreas L."/>
            <person name="Rohde M."/>
            <person name="Galperin M.Y."/>
            <person name="Jogler C."/>
        </authorList>
    </citation>
    <scope>NUCLEOTIDE SEQUENCE [LARGE SCALE GENOMIC DNA]</scope>
    <source>
        <strain evidence="1 2">Pla123a</strain>
    </source>
</reference>
<dbReference type="Proteomes" id="UP000318478">
    <property type="component" value="Unassembled WGS sequence"/>
</dbReference>
<gene>
    <name evidence="1" type="ORF">Pla123a_04310</name>
</gene>
<keyword evidence="2" id="KW-1185">Reference proteome</keyword>
<accession>A0A5C5ZE47</accession>
<protein>
    <recommendedName>
        <fullName evidence="3">Transposase IS200-like domain-containing protein</fullName>
    </recommendedName>
</protein>
<dbReference type="AlphaFoldDB" id="A0A5C5ZE47"/>
<organism evidence="1 2">
    <name type="scientific">Posidoniimonas polymericola</name>
    <dbReference type="NCBI Taxonomy" id="2528002"/>
    <lineage>
        <taxon>Bacteria</taxon>
        <taxon>Pseudomonadati</taxon>
        <taxon>Planctomycetota</taxon>
        <taxon>Planctomycetia</taxon>
        <taxon>Pirellulales</taxon>
        <taxon>Lacipirellulaceae</taxon>
        <taxon>Posidoniimonas</taxon>
    </lineage>
</organism>
<sequence length="161" mass="18695">MPCFLFTYHAYGTWLPDRSEGYVQRKRGLLFQDVEMGRIYRHAMTADAVVFDGERQLVAIEAVLNAARCVDLTAHSIATETTHVHALVSWASEQRTWLQNRSSVKKAITLALQQGSDRKQWLSDSASRKQVKDRNHFAHLLHNYLPSHRGWKWDEQKGRYQ</sequence>
<name>A0A5C5ZE47_9BACT</name>